<dbReference type="Pfam" id="PF03466">
    <property type="entry name" value="LysR_substrate"/>
    <property type="match status" value="1"/>
</dbReference>
<dbReference type="SUPFAM" id="SSF53850">
    <property type="entry name" value="Periplasmic binding protein-like II"/>
    <property type="match status" value="1"/>
</dbReference>
<reference evidence="6 7" key="1">
    <citation type="submission" date="2016-12" db="EMBL/GenBank/DDBJ databases">
        <authorList>
            <person name="Song W.-J."/>
            <person name="Kurnit D.M."/>
        </authorList>
    </citation>
    <scope>NUCLEOTIDE SEQUENCE [LARGE SCALE GENOMIC DNA]</scope>
    <source>
        <strain evidence="6 7">IMCC3135</strain>
    </source>
</reference>
<dbReference type="GO" id="GO:0003700">
    <property type="term" value="F:DNA-binding transcription factor activity"/>
    <property type="evidence" value="ECO:0007669"/>
    <property type="project" value="InterPro"/>
</dbReference>
<dbReference type="EMBL" id="CP018632">
    <property type="protein sequence ID" value="ASJ75821.1"/>
    <property type="molecule type" value="Genomic_DNA"/>
</dbReference>
<protein>
    <submittedName>
        <fullName evidence="6">HTH-type transcriptional regulator CynR</fullName>
    </submittedName>
</protein>
<dbReference type="InterPro" id="IPR036388">
    <property type="entry name" value="WH-like_DNA-bd_sf"/>
</dbReference>
<dbReference type="KEGG" id="gai:IMCC3135_28845"/>
<sequence>MPRCYQCCFHDWVCENGIVSIMRIETRALEAFASVMKLGTVTAAAGVLARSQPAVTRSLQQLEERTGLALFERRSGRLVPTPEAHELYETVRETFEVAGKVERRAEEIRRRLRGELRVACVPAFSQRFIAQAVFDFSQLYPDVVVQVSTRFSAVLAEDLRAREVDVGIVTYHLLDETLSCSTFTTCNEVLAMPREHPLATRRNVGLRDLAGERLVVLGDKDPYRHRLEQALAAAEIVPGTLTVTDSSTTACSLALCGLGIAVINPISALELVGAGLVMRALPELDAPYVTTLVHRHDVHPTGFVRRFLEVVQKVRDRELARANELCKSMP</sequence>
<dbReference type="Gene3D" id="3.40.190.290">
    <property type="match status" value="1"/>
</dbReference>
<accession>A0A2Z2P0J3</accession>
<dbReference type="PRINTS" id="PR00039">
    <property type="entry name" value="HTHLYSR"/>
</dbReference>
<dbReference type="Proteomes" id="UP000250079">
    <property type="component" value="Chromosome"/>
</dbReference>
<evidence type="ECO:0000259" key="5">
    <source>
        <dbReference type="PROSITE" id="PS50931"/>
    </source>
</evidence>
<evidence type="ECO:0000256" key="1">
    <source>
        <dbReference type="ARBA" id="ARBA00009437"/>
    </source>
</evidence>
<dbReference type="AlphaFoldDB" id="A0A2Z2P0J3"/>
<organism evidence="6 7">
    <name type="scientific">Granulosicoccus antarcticus IMCC3135</name>
    <dbReference type="NCBI Taxonomy" id="1192854"/>
    <lineage>
        <taxon>Bacteria</taxon>
        <taxon>Pseudomonadati</taxon>
        <taxon>Pseudomonadota</taxon>
        <taxon>Gammaproteobacteria</taxon>
        <taxon>Chromatiales</taxon>
        <taxon>Granulosicoccaceae</taxon>
        <taxon>Granulosicoccus</taxon>
    </lineage>
</organism>
<evidence type="ECO:0000256" key="2">
    <source>
        <dbReference type="ARBA" id="ARBA00023015"/>
    </source>
</evidence>
<dbReference type="PANTHER" id="PTHR30427">
    <property type="entry name" value="TRANSCRIPTIONAL ACTIVATOR PROTEIN LYSR"/>
    <property type="match status" value="1"/>
</dbReference>
<dbReference type="InterPro" id="IPR036390">
    <property type="entry name" value="WH_DNA-bd_sf"/>
</dbReference>
<dbReference type="GO" id="GO:0010628">
    <property type="term" value="P:positive regulation of gene expression"/>
    <property type="evidence" value="ECO:0007669"/>
    <property type="project" value="TreeGrafter"/>
</dbReference>
<dbReference type="GO" id="GO:0043565">
    <property type="term" value="F:sequence-specific DNA binding"/>
    <property type="evidence" value="ECO:0007669"/>
    <property type="project" value="TreeGrafter"/>
</dbReference>
<dbReference type="InterPro" id="IPR000847">
    <property type="entry name" value="LysR_HTH_N"/>
</dbReference>
<dbReference type="Pfam" id="PF00126">
    <property type="entry name" value="HTH_1"/>
    <property type="match status" value="1"/>
</dbReference>
<feature type="domain" description="HTH lysR-type" evidence="5">
    <location>
        <begin position="24"/>
        <end position="81"/>
    </location>
</feature>
<evidence type="ECO:0000313" key="6">
    <source>
        <dbReference type="EMBL" id="ASJ75821.1"/>
    </source>
</evidence>
<name>A0A2Z2P0J3_9GAMM</name>
<dbReference type="GO" id="GO:0009089">
    <property type="term" value="P:lysine biosynthetic process via diaminopimelate"/>
    <property type="evidence" value="ECO:0007669"/>
    <property type="project" value="TreeGrafter"/>
</dbReference>
<dbReference type="PANTHER" id="PTHR30427:SF1">
    <property type="entry name" value="TRANSCRIPTIONAL ACTIVATOR PROTEIN LYSR"/>
    <property type="match status" value="1"/>
</dbReference>
<evidence type="ECO:0000313" key="7">
    <source>
        <dbReference type="Proteomes" id="UP000250079"/>
    </source>
</evidence>
<evidence type="ECO:0000256" key="3">
    <source>
        <dbReference type="ARBA" id="ARBA00023125"/>
    </source>
</evidence>
<dbReference type="InterPro" id="IPR005119">
    <property type="entry name" value="LysR_subst-bd"/>
</dbReference>
<evidence type="ECO:0000256" key="4">
    <source>
        <dbReference type="ARBA" id="ARBA00023163"/>
    </source>
</evidence>
<gene>
    <name evidence="6" type="primary">cynR_6</name>
    <name evidence="6" type="ORF">IMCC3135_28845</name>
</gene>
<comment type="similarity">
    <text evidence="1">Belongs to the LysR transcriptional regulatory family.</text>
</comment>
<keyword evidence="3" id="KW-0238">DNA-binding</keyword>
<proteinExistence type="inferred from homology"/>
<keyword evidence="7" id="KW-1185">Reference proteome</keyword>
<keyword evidence="2" id="KW-0805">Transcription regulation</keyword>
<keyword evidence="4" id="KW-0804">Transcription</keyword>
<dbReference type="Gene3D" id="1.10.10.10">
    <property type="entry name" value="Winged helix-like DNA-binding domain superfamily/Winged helix DNA-binding domain"/>
    <property type="match status" value="1"/>
</dbReference>
<dbReference type="PROSITE" id="PS50931">
    <property type="entry name" value="HTH_LYSR"/>
    <property type="match status" value="1"/>
</dbReference>
<dbReference type="SUPFAM" id="SSF46785">
    <property type="entry name" value="Winged helix' DNA-binding domain"/>
    <property type="match status" value="1"/>
</dbReference>